<dbReference type="PANTHER" id="PTHR46769:SF2">
    <property type="entry name" value="FIBROCYSTIN-L ISOFORM 2 PRECURSOR-RELATED"/>
    <property type="match status" value="1"/>
</dbReference>
<organism evidence="15 16">
    <name type="scientific">Chlamydomonas schloesseri</name>
    <dbReference type="NCBI Taxonomy" id="2026947"/>
    <lineage>
        <taxon>Eukaryota</taxon>
        <taxon>Viridiplantae</taxon>
        <taxon>Chlorophyta</taxon>
        <taxon>core chlorophytes</taxon>
        <taxon>Chlorophyceae</taxon>
        <taxon>CS clade</taxon>
        <taxon>Chlamydomonadales</taxon>
        <taxon>Chlamydomonadaceae</taxon>
        <taxon>Chlamydomonas</taxon>
    </lineage>
</organism>
<dbReference type="Gene3D" id="3.90.182.10">
    <property type="entry name" value="Toxin - Anthrax Protective Antigen,domain 1"/>
    <property type="match status" value="1"/>
</dbReference>
<evidence type="ECO:0000256" key="1">
    <source>
        <dbReference type="ARBA" id="ARBA00004167"/>
    </source>
</evidence>
<dbReference type="Pfam" id="PF01833">
    <property type="entry name" value="TIG"/>
    <property type="match status" value="5"/>
</dbReference>
<comment type="caution">
    <text evidence="15">The sequence shown here is derived from an EMBL/GenBank/DDBJ whole genome shotgun (WGS) entry which is preliminary data.</text>
</comment>
<dbReference type="SUPFAM" id="SSF51126">
    <property type="entry name" value="Pectin lyase-like"/>
    <property type="match status" value="1"/>
</dbReference>
<feature type="region of interest" description="Disordered" evidence="12">
    <location>
        <begin position="4173"/>
        <end position="4211"/>
    </location>
</feature>
<dbReference type="SMART" id="SM01225">
    <property type="entry name" value="G8"/>
    <property type="match status" value="2"/>
</dbReference>
<keyword evidence="5" id="KW-0812">Transmembrane</keyword>
<feature type="domain" description="G8" evidence="13">
    <location>
        <begin position="3196"/>
        <end position="3327"/>
    </location>
</feature>
<dbReference type="EMBL" id="JAEHOD010000016">
    <property type="protein sequence ID" value="KAG2448780.1"/>
    <property type="molecule type" value="Genomic_DNA"/>
</dbReference>
<evidence type="ECO:0000313" key="16">
    <source>
        <dbReference type="Proteomes" id="UP000613740"/>
    </source>
</evidence>
<dbReference type="CDD" id="cd00603">
    <property type="entry name" value="IPT_PCSR"/>
    <property type="match status" value="3"/>
</dbReference>
<dbReference type="InterPro" id="IPR052387">
    <property type="entry name" value="Fibrocystin"/>
</dbReference>
<dbReference type="SUPFAM" id="SSF56988">
    <property type="entry name" value="Anthrax protective antigen"/>
    <property type="match status" value="1"/>
</dbReference>
<dbReference type="Gene3D" id="2.160.20.10">
    <property type="entry name" value="Single-stranded right-handed beta-helix, Pectin lyase-like"/>
    <property type="match status" value="1"/>
</dbReference>
<dbReference type="PROSITE" id="PS51820">
    <property type="entry name" value="PA14"/>
    <property type="match status" value="1"/>
</dbReference>
<keyword evidence="6" id="KW-0732">Signal</keyword>
<dbReference type="InterPro" id="IPR011050">
    <property type="entry name" value="Pectin_lyase_fold/virulence"/>
</dbReference>
<evidence type="ECO:0000256" key="11">
    <source>
        <dbReference type="ARBA" id="ARBA00023273"/>
    </source>
</evidence>
<evidence type="ECO:0000256" key="9">
    <source>
        <dbReference type="ARBA" id="ARBA00023136"/>
    </source>
</evidence>
<dbReference type="Pfam" id="PF24606">
    <property type="entry name" value="CEMIP_beta-hel"/>
    <property type="match status" value="1"/>
</dbReference>
<dbReference type="Gene3D" id="2.60.40.10">
    <property type="entry name" value="Immunoglobulins"/>
    <property type="match status" value="5"/>
</dbReference>
<evidence type="ECO:0000256" key="2">
    <source>
        <dbReference type="ARBA" id="ARBA00004236"/>
    </source>
</evidence>
<dbReference type="GO" id="GO:0042995">
    <property type="term" value="C:cell projection"/>
    <property type="evidence" value="ECO:0007669"/>
    <property type="project" value="UniProtKB-SubCell"/>
</dbReference>
<proteinExistence type="predicted"/>
<keyword evidence="7" id="KW-0677">Repeat</keyword>
<feature type="region of interest" description="Disordered" evidence="12">
    <location>
        <begin position="4242"/>
        <end position="4345"/>
    </location>
</feature>
<dbReference type="SMART" id="SM00710">
    <property type="entry name" value="PbH1"/>
    <property type="match status" value="5"/>
</dbReference>
<gene>
    <name evidence="15" type="ORF">HYH02_006132</name>
</gene>
<dbReference type="InterPro" id="IPR011658">
    <property type="entry name" value="PA14_dom"/>
</dbReference>
<evidence type="ECO:0000256" key="7">
    <source>
        <dbReference type="ARBA" id="ARBA00022737"/>
    </source>
</evidence>
<accession>A0A835WJV2</accession>
<evidence type="ECO:0000256" key="6">
    <source>
        <dbReference type="ARBA" id="ARBA00022729"/>
    </source>
</evidence>
<evidence type="ECO:0000256" key="4">
    <source>
        <dbReference type="ARBA" id="ARBA00022475"/>
    </source>
</evidence>
<dbReference type="InterPro" id="IPR019316">
    <property type="entry name" value="G8_domain"/>
</dbReference>
<dbReference type="SUPFAM" id="SSF81296">
    <property type="entry name" value="E set domains"/>
    <property type="match status" value="5"/>
</dbReference>
<dbReference type="Pfam" id="PF10162">
    <property type="entry name" value="G8"/>
    <property type="match status" value="2"/>
</dbReference>
<dbReference type="InterPro" id="IPR013783">
    <property type="entry name" value="Ig-like_fold"/>
</dbReference>
<evidence type="ECO:0000256" key="10">
    <source>
        <dbReference type="ARBA" id="ARBA00023180"/>
    </source>
</evidence>
<dbReference type="Pfam" id="PF07691">
    <property type="entry name" value="PA14"/>
    <property type="match status" value="1"/>
</dbReference>
<sequence>MVIQGSGFSEDRYNGSNVVFIGTYPCTVINHLTSDSTITCITSPAPLEGKYYITVVVDGLETATYRKQYSYAMDYTPTLSFVFPSAGPPGINPYVYGKPTWGINNECGISADTGYMYSSTPACVESLLAGDYSATLPAGADGYAYLWYLSYYSSLYRINFTMPVDNTGLGLAGLGTAGNMNLTVSFGGNAYGSQPYVARSAYRTGLSDNLPYMYQQYAEVISVSPQTGSRAGGTVVTITGRGFPTLTPGSTETVAVTVAGAPCRVLSSNFTTVLCETGPAGAVVPGYRAPVPAGGLKGLYPAMRGVEYELYNASANASCSPYTVSGDAVNYLWRFNNTIKLSDCPNSYSRILTGVWEAPPEDTQLELSTYNTKSFFIAPREGNYTFHVSCDDFCLLNGTYQLLNGTVVTGVPLASIRGWTSFNEWFKYGSQVSDPVYLRAGQAILLEATGANNRGPGGMQVGATVPSTVSRYNSVPEIQTIAVDGSALDRRVEFKYMWGGGFRHVYNITVTAPTAALLVNSEVGVLVNITNSTNAARRWQPRFMLDAGAGDISNSFAASLGVSGDSVGVSYAIVGATMRLQVGISAPDFATTTFNFSIGFFTVAQPPFPPSPPPPALGCSFFNPRSLREMQADALAADGSSSWLDRRSLIPNITAWTVTIAPSPVAAVTPGGQWRMMSNGNERVLDWNADAATVKSAVEALAGTGVNFYSAYSKVEGGYLTNVWVASYPIWFLNNVPPVTVANAAGVPAGARVVLNVRNASVGLSGSFRVAFGTFCESVVIDLSDSADDVKIKLSTLPGVKAPLSVVKSGANYGGAMRWKITFDPQGNPGNVPQLRVIDAKNVSGSDVRVYVEETMQGSTRQFFAPIPTEMTALASTVPVDLAVRVNDIPSSCGSPRGPAGCTFTYSAAITATVTSISPSTYIFPSGAGFASLTMNITGAGFNTSIAGNEVFLDDDTQCAITFASASVITCQLPNTGSGGARLVRVRVAGKGFAASANTGVVTVSVRVLAVTGVSPAVVSATGGATVLNVTGRGFDDVVCDRNRVSVGAATCGVLSCAYDLLQVLCATPVVAGGAPASPVPVPVGVRVFNAAGTLLDFSDNTTTTLAHAAGPSITVTTPLAMGSSGGIIRLATAGLAPPFANATDIGPFPLVWLVPGNIAAVNATSAGAVAPLANALLGDEERRYPCANATYDNSTGVISCTVPYVPSGTYSVALQPAPYNGGLNVTAWVLAPQAVVFNMTISSVLPQVGSVGGGVVLVINGTGFAPGARMRENAVFVTVPVSTTFLNGIVPCDVLNATATEIRCRTRAHMAADADATDPLALDVQPRATTANNVVVVACGQAFNSSAATDALRFYCWAQSTSARSVCSGGLTACTFAYAWAETPSLTGVTTPSGGGLAFPGDTITVSGIQLADVVQLDLRSPNGTNGGSCVGADLTRGATSVSCAVPASTSAGVYQVVLVTSREGRSVDPRKVGRVVVSARVVAVDGAVGSLGGGGSLTVSIDGATFNTSFPDRNRISVDTLPCTITSFNATSASCTLPPIITNVKAEFWNLPAESWSLDVKNFNNPDFVTYYQSISNVWWSTPSWAMWPTDQSPDLGTISPDYFGGRFTFYMRVNKTSRYAFAFVSVDDLARLYVDDEYIGWHGQQPLRVNLTAGQVYKFQVTYYENWGASSLSMVWDAGDGRVVDRALPWGSCSPQPPATPINIAVTINGVPVLNACPAADINLTLPGTSPASIAGEPAALSLPAGTCAYVFSGYRTPTILATSGLPAVLPGAISFTGTFLTSAVADFNVTVSGQNCTGVSVRAAGAGFPAGSSIVSCTLPSLPGRVSKPILVTVAGRGVARVGRELDNNALFPSFPLGITSITPDYASQFGGFDIYINGFGFVPLTGPMANMGRQMRLVLGGGTNPGNLSSVPLPIVSASTTQIRVRLPRILPAPGYVADFNIWKSITVVLVDQGTDSSNWQSQWAALQFDLTSTPVFNATTQAVAPAVTSAGAATATTISLSYSIYYGWNMAVNATPIGNLSRMAVSLTPTPTSLPATLNYTSVFPVCADATVTNSSWVRPTYRESLTCTLPAGVPANVYTAWVCQPGGTLGVGCSPAPGTITVPLVLTGINPRKGSYAGGMSVFIQGRGFASNPALITVFFGDVPCNVTSANNFGVTCVLASALPPLPVGSNPIAVMPSRPLVAALRISPSDGAPLANYTTANVTFTFDPVQTPVVISASLTRGSTEGGTQLEYGLVNMGGVLAPNVTVLLADNITCTNLTLTPGYLPSGDLGAVVRCVTPKPPSRQFGPKPVRIMIAGRGQAACSYTYEYVDLWSRRTTWGGGPPPVEGALVSIPPGINVMLDVSPPLLGALVVEGRLTFDESLTDEIELRANYIIVRNGGAISVGTEDVPYGGRKAKITLVARPHEILELPLYGGKAMAVRDGLVTLHGQHKTPTFTRLISTADVNATVLSLAGVVNWLPGDEIAIASSSFFTDESETAIIVAVDVDDYYNISTIRIDRQLNYTHLGVVEPIAGGAVGGASIDMRAEVAVLSRNVVFQGDEDSERYMFGAQIMVNTPSSRPRAHVRFEQAEFRQTGQAFRLGRYTIHFHMHGDLAYGSWVKGCAIHHTYNRAVTIHGSHRVILRDNVAYQTMGHTFFLEDGIETGNIIEGNLGFSTKASPALLNTDTTPATFWITNPNNTYRNNVAAGSDAYGYWVRLLDHPEGPSYTTSVCPKFTPLGRWENNVAHSNMFYGLRVHPEYYPRKEPCNGNRFQQVPAVFNGLTTYKNGVKGAIATQVGLVVFSNITAADNGAGPKMHIVNGKDNGAGIEFSWIVDDRNRQDVPLDQMAGLRDSIIVSRTVGGFVGTAGQWPASGRKITGIITQSPPLGDPRHSALLSITNVTFVDYTGGQFFALEGCGKCKTFQGGATSFMRQLRFVQSGGGYPALSSWSYGHQAVYLDTDGSLINAQNLPPEIMSALPWRSAAGGTWHSAVESELFDPAECVYVRGEQTANNGALCSPDLVFRRIMLNEHLPDSIEFRDLRVTSVATNRTSLVHFTKYNEKGYQFTAATRRDYWLHWESPFRVDPTTARFHKMDLMNNSDGWIHMSFKFLARNDRVEVNGAVTAGAYPGPPPVGAPHGSSYYSKLLQPNSWWWGNFTYNDTKFTMYMAGDMDNILRVTPQACPVGGCTLDFNVSTDLRGTLFWSDDNTWLNRAGGKPKAGENVTVPFGWNLIIDQDTPPLADVVVLGNLTFETASRNVLTANNIFVAAGGRLSAGAPGAPLPAGARATIRLSGYRGDASRAMASDLVFGSKFIAVFRGGTLDLHGSRVGGSRWTRLGASAAAGTNYLVLDPPQPGWAVGASILVTSSSYNTWQAEERTITAVQNNGATIFLDSPLAHPHYAFTASFAGAPAAVDMRAEVALLSSNVVVESLEGPGVEAAVGGERYGCRVIVHGASVGRISNTALRYCGQAGLDRATVMFDRLAKVAGGAPNPSFLADSVLYKSQEAAVFVDGDNDTSPVSLTGNIIYGSYDKDTVEVATSGNTIRGNLALGLVKIMDGVSGFDTRLPAVFHLHSPRNNVTGNVVAGSERLGYMLAGPPCSAVNATGLGAGSPYVFLNNSAHSTLVGMILKASDESLAEGCTALANFTSYMAWDFDLLTLRGIQTHVLLRRFNSLNPKHAGVLILKAGDMTQKAEVEMFDSIIAGRTHPEVCSMCETAGQPGCHAKLSVQSYNRFNPFTPAMGLVSATFATEFTIGPEQKPWDALMGYQTIHGIMRVFGTTFANWAGAAACPGSAQGAYALANHPKAPDAFHPHFLYRSNVVNVRSTTTDSGLFLFTGPDPEWRNEADCGFQTYTQPDGTVLPLNCAGPKHAHFRDFDGTLLTGLTGWTARPGDTAVGYFNGPRKFPYDQGTPVIPGPCTYLPAINGYTCAANSSAYTLPNTFAKPVPTPLGGIGGNQQLFVLESRDADTEDRNFGPVFFNVSGSIDMPVVAMDQGWCFAYTCQKRLSTFWTYLPMGHVVGINFTGTPATVFRTWLPYAAPEEEIVVEIYYMMIPNRRFVWLPESGRVPASTFKPRPYDGNTTHGDYYWDQNTTTLTVKIMGGRSLEVRGENAVVVGWGLALSINQFYDTQELFLTNLANFLGIPRSRIYVAKIVPGTSRRRAALEGSGGGGASGSQVDIMIYDDPATSNNAPLPEPVIDTSGNVDSETAAPLRGASQQEREAARAALLGQLSPPPMPPPMPVLLNLVVFDPPAPPRPPSPPSPPSPAPSPPPSPIPPSPAPPGPPSPRPPSPTPPGPPSPRPPSPAPPPSPGMTLPPPVPPSPRPPGPLPPLPPPSPAPPTPPAPPSPPSPSPSGVSFLAALSNLKALIVDTNTASAVLGVQVAEVADVQPQAAVAQPAAGATFPFSAQPCAAAASQPCAAHAAQPSAA</sequence>
<feature type="domain" description="G8" evidence="13">
    <location>
        <begin position="2325"/>
        <end position="2449"/>
    </location>
</feature>
<dbReference type="InterPro" id="IPR055401">
    <property type="entry name" value="CEMIP_beta-hel_dom"/>
</dbReference>
<evidence type="ECO:0000256" key="3">
    <source>
        <dbReference type="ARBA" id="ARBA00004316"/>
    </source>
</evidence>
<protein>
    <recommendedName>
        <fullName evidence="17">Fibrocystin-L</fullName>
    </recommendedName>
</protein>
<dbReference type="PRINTS" id="PR01217">
    <property type="entry name" value="PRICHEXTENSN"/>
</dbReference>
<dbReference type="InterPro" id="IPR037524">
    <property type="entry name" value="PA14/GLEYA"/>
</dbReference>
<evidence type="ECO:0000256" key="12">
    <source>
        <dbReference type="SAM" id="MobiDB-lite"/>
    </source>
</evidence>
<evidence type="ECO:0000256" key="8">
    <source>
        <dbReference type="ARBA" id="ARBA00022989"/>
    </source>
</evidence>
<dbReference type="InterPro" id="IPR006626">
    <property type="entry name" value="PbH1"/>
</dbReference>
<dbReference type="SMART" id="SM00429">
    <property type="entry name" value="IPT"/>
    <property type="match status" value="3"/>
</dbReference>
<reference evidence="15" key="1">
    <citation type="journal article" date="2020" name="bioRxiv">
        <title>Comparative genomics of Chlamydomonas.</title>
        <authorList>
            <person name="Craig R.J."/>
            <person name="Hasan A.R."/>
            <person name="Ness R.W."/>
            <person name="Keightley P.D."/>
        </authorList>
    </citation>
    <scope>NUCLEOTIDE SEQUENCE</scope>
    <source>
        <strain evidence="15">CCAP 11/173</strain>
    </source>
</reference>
<dbReference type="PROSITE" id="PS51484">
    <property type="entry name" value="G8"/>
    <property type="match status" value="2"/>
</dbReference>
<keyword evidence="4" id="KW-1003">Cell membrane</keyword>
<feature type="domain" description="PA14" evidence="14">
    <location>
        <begin position="1555"/>
        <end position="1695"/>
    </location>
</feature>
<keyword evidence="11" id="KW-0966">Cell projection</keyword>
<evidence type="ECO:0000313" key="15">
    <source>
        <dbReference type="EMBL" id="KAG2448780.1"/>
    </source>
</evidence>
<dbReference type="Proteomes" id="UP000613740">
    <property type="component" value="Unassembled WGS sequence"/>
</dbReference>
<evidence type="ECO:0000256" key="5">
    <source>
        <dbReference type="ARBA" id="ARBA00022692"/>
    </source>
</evidence>
<evidence type="ECO:0000259" key="13">
    <source>
        <dbReference type="PROSITE" id="PS51484"/>
    </source>
</evidence>
<feature type="compositionally biased region" description="Pro residues" evidence="12">
    <location>
        <begin position="4242"/>
        <end position="4341"/>
    </location>
</feature>
<dbReference type="GO" id="GO:0005886">
    <property type="term" value="C:plasma membrane"/>
    <property type="evidence" value="ECO:0007669"/>
    <property type="project" value="UniProtKB-SubCell"/>
</dbReference>
<dbReference type="InterPro" id="IPR014756">
    <property type="entry name" value="Ig_E-set"/>
</dbReference>
<dbReference type="InterPro" id="IPR012334">
    <property type="entry name" value="Pectin_lyas_fold"/>
</dbReference>
<keyword evidence="9" id="KW-0472">Membrane</keyword>
<dbReference type="OrthoDB" id="120976at2759"/>
<dbReference type="PANTHER" id="PTHR46769">
    <property type="entry name" value="POLYCYSTIC KIDNEY AND HEPATIC DISEASE 1 (AUTOSOMAL RECESSIVE)-LIKE 1"/>
    <property type="match status" value="1"/>
</dbReference>
<name>A0A835WJV2_9CHLO</name>
<keyword evidence="10" id="KW-0325">Glycoprotein</keyword>
<keyword evidence="8" id="KW-1133">Transmembrane helix</keyword>
<keyword evidence="16" id="KW-1185">Reference proteome</keyword>
<evidence type="ECO:0008006" key="17">
    <source>
        <dbReference type="Google" id="ProtNLM"/>
    </source>
</evidence>
<comment type="subcellular location">
    <subcellularLocation>
        <location evidence="2">Cell membrane</location>
    </subcellularLocation>
    <subcellularLocation>
        <location evidence="3">Cell projection</location>
    </subcellularLocation>
    <subcellularLocation>
        <location evidence="1">Membrane</location>
        <topology evidence="1">Single-pass membrane protein</topology>
    </subcellularLocation>
</comment>
<evidence type="ECO:0000259" key="14">
    <source>
        <dbReference type="PROSITE" id="PS51820"/>
    </source>
</evidence>
<dbReference type="InterPro" id="IPR002909">
    <property type="entry name" value="IPT_dom"/>
</dbReference>